<dbReference type="GO" id="GO:0005737">
    <property type="term" value="C:cytoplasm"/>
    <property type="evidence" value="ECO:0000318"/>
    <property type="project" value="GO_Central"/>
</dbReference>
<keyword evidence="1" id="KW-0175">Coiled coil</keyword>
<dbReference type="InParanoid" id="A2E499"/>
<evidence type="ECO:0000256" key="2">
    <source>
        <dbReference type="SAM" id="MobiDB-lite"/>
    </source>
</evidence>
<feature type="region of interest" description="Disordered" evidence="2">
    <location>
        <begin position="1"/>
        <end position="21"/>
    </location>
</feature>
<evidence type="ECO:0000313" key="4">
    <source>
        <dbReference type="Proteomes" id="UP000001542"/>
    </source>
</evidence>
<dbReference type="Proteomes" id="UP000001542">
    <property type="component" value="Unassembled WGS sequence"/>
</dbReference>
<dbReference type="KEGG" id="tva:4770511"/>
<reference evidence="3" key="1">
    <citation type="submission" date="2006-10" db="EMBL/GenBank/DDBJ databases">
        <authorList>
            <person name="Amadeo P."/>
            <person name="Zhao Q."/>
            <person name="Wortman J."/>
            <person name="Fraser-Liggett C."/>
            <person name="Carlton J."/>
        </authorList>
    </citation>
    <scope>NUCLEOTIDE SEQUENCE</scope>
    <source>
        <strain evidence="3">G3</strain>
    </source>
</reference>
<evidence type="ECO:0000256" key="1">
    <source>
        <dbReference type="SAM" id="Coils"/>
    </source>
</evidence>
<feature type="coiled-coil region" evidence="1">
    <location>
        <begin position="149"/>
        <end position="259"/>
    </location>
</feature>
<dbReference type="GO" id="GO:0031032">
    <property type="term" value="P:actomyosin structure organization"/>
    <property type="evidence" value="ECO:0000318"/>
    <property type="project" value="GO_Central"/>
</dbReference>
<dbReference type="GO" id="GO:0004674">
    <property type="term" value="F:protein serine/threonine kinase activity"/>
    <property type="evidence" value="ECO:0000318"/>
    <property type="project" value="GO_Central"/>
</dbReference>
<name>A2E499_TRIV3</name>
<accession>A2E499</accession>
<gene>
    <name evidence="3" type="ORF">TVAG_139250</name>
</gene>
<protein>
    <submittedName>
        <fullName evidence="3">Uncharacterized protein</fullName>
    </submittedName>
</protein>
<evidence type="ECO:0000313" key="3">
    <source>
        <dbReference type="EMBL" id="EAY12545.1"/>
    </source>
</evidence>
<organism evidence="3 4">
    <name type="scientific">Trichomonas vaginalis (strain ATCC PRA-98 / G3)</name>
    <dbReference type="NCBI Taxonomy" id="412133"/>
    <lineage>
        <taxon>Eukaryota</taxon>
        <taxon>Metamonada</taxon>
        <taxon>Parabasalia</taxon>
        <taxon>Trichomonadida</taxon>
        <taxon>Trichomonadidae</taxon>
        <taxon>Trichomonas</taxon>
    </lineage>
</organism>
<dbReference type="AlphaFoldDB" id="A2E499"/>
<sequence>MSKAKSIQNSAKNDQASILKTTNQRFDIISNKIEKLLNNPKLNQQYKSQLLAQLSKTKQLKINAEEKIKENNTNSTDYVNNSIDSLKNSNDFDKNQPNSYDDATSDEKFESMSSPFEYETKQQIQPEQNVNKTTIDEITNQVFQLQSKIDIIKSQNDQLKLQILDEKEKSEKLEKENQNLNELNDNFRYLNENLQTQVQELNERLKASAIAVETSIDTSSYDKQIKKLQEENDQLKMQLQASQEQIKQFSQNSQNLESLFIQVKKKSEIIAKKNVHLKKMLSESQSMLENNSKFNEIENKVKELENDNSKLKEENATLRSQLGLDESKNERKKLELIESLIETSKSMIDSDDISFSDEEGNQSNV</sequence>
<dbReference type="SMR" id="A2E499"/>
<feature type="coiled-coil region" evidence="1">
    <location>
        <begin position="287"/>
        <end position="321"/>
    </location>
</feature>
<dbReference type="VEuPathDB" id="TrichDB:TVAG_139250"/>
<dbReference type="VEuPathDB" id="TrichDB:TVAGG3_0252240"/>
<dbReference type="GO" id="GO:0005856">
    <property type="term" value="C:cytoskeleton"/>
    <property type="evidence" value="ECO:0000318"/>
    <property type="project" value="GO_Central"/>
</dbReference>
<feature type="region of interest" description="Disordered" evidence="2">
    <location>
        <begin position="73"/>
        <end position="107"/>
    </location>
</feature>
<dbReference type="RefSeq" id="XP_001324768.1">
    <property type="nucleotide sequence ID" value="XM_001324733.1"/>
</dbReference>
<proteinExistence type="predicted"/>
<reference evidence="3" key="2">
    <citation type="journal article" date="2007" name="Science">
        <title>Draft genome sequence of the sexually transmitted pathogen Trichomonas vaginalis.</title>
        <authorList>
            <person name="Carlton J.M."/>
            <person name="Hirt R.P."/>
            <person name="Silva J.C."/>
            <person name="Delcher A.L."/>
            <person name="Schatz M."/>
            <person name="Zhao Q."/>
            <person name="Wortman J.R."/>
            <person name="Bidwell S.L."/>
            <person name="Alsmark U.C.M."/>
            <person name="Besteiro S."/>
            <person name="Sicheritz-Ponten T."/>
            <person name="Noel C.J."/>
            <person name="Dacks J.B."/>
            <person name="Foster P.G."/>
            <person name="Simillion C."/>
            <person name="Van de Peer Y."/>
            <person name="Miranda-Saavedra D."/>
            <person name="Barton G.J."/>
            <person name="Westrop G.D."/>
            <person name="Mueller S."/>
            <person name="Dessi D."/>
            <person name="Fiori P.L."/>
            <person name="Ren Q."/>
            <person name="Paulsen I."/>
            <person name="Zhang H."/>
            <person name="Bastida-Corcuera F.D."/>
            <person name="Simoes-Barbosa A."/>
            <person name="Brown M.T."/>
            <person name="Hayes R.D."/>
            <person name="Mukherjee M."/>
            <person name="Okumura C.Y."/>
            <person name="Schneider R."/>
            <person name="Smith A.J."/>
            <person name="Vanacova S."/>
            <person name="Villalvazo M."/>
            <person name="Haas B.J."/>
            <person name="Pertea M."/>
            <person name="Feldblyum T.V."/>
            <person name="Utterback T.R."/>
            <person name="Shu C.L."/>
            <person name="Osoegawa K."/>
            <person name="de Jong P.J."/>
            <person name="Hrdy I."/>
            <person name="Horvathova L."/>
            <person name="Zubacova Z."/>
            <person name="Dolezal P."/>
            <person name="Malik S.B."/>
            <person name="Logsdon J.M. Jr."/>
            <person name="Henze K."/>
            <person name="Gupta A."/>
            <person name="Wang C.C."/>
            <person name="Dunne R.L."/>
            <person name="Upcroft J.A."/>
            <person name="Upcroft P."/>
            <person name="White O."/>
            <person name="Salzberg S.L."/>
            <person name="Tang P."/>
            <person name="Chiu C.-H."/>
            <person name="Lee Y.-S."/>
            <person name="Embley T.M."/>
            <person name="Coombs G.H."/>
            <person name="Mottram J.C."/>
            <person name="Tachezy J."/>
            <person name="Fraser-Liggett C.M."/>
            <person name="Johnson P.J."/>
        </authorList>
    </citation>
    <scope>NUCLEOTIDE SEQUENCE [LARGE SCALE GENOMIC DNA]</scope>
    <source>
        <strain evidence="3">G3</strain>
    </source>
</reference>
<keyword evidence="4" id="KW-1185">Reference proteome</keyword>
<feature type="compositionally biased region" description="Polar residues" evidence="2">
    <location>
        <begin position="73"/>
        <end position="102"/>
    </location>
</feature>
<dbReference type="EMBL" id="DS113300">
    <property type="protein sequence ID" value="EAY12545.1"/>
    <property type="molecule type" value="Genomic_DNA"/>
</dbReference>